<dbReference type="RefSeq" id="WP_189994398.1">
    <property type="nucleotide sequence ID" value="NZ_BMZS01000012.1"/>
</dbReference>
<keyword evidence="3" id="KW-0574">Periplasm</keyword>
<dbReference type="Gene3D" id="3.90.1210.10">
    <property type="entry name" value="Antifreeze-like/N-acetylneuraminic acid synthase C-terminal domain"/>
    <property type="match status" value="1"/>
</dbReference>
<comment type="caution">
    <text evidence="6">The sequence shown here is derived from an EMBL/GenBank/DDBJ whole genome shotgun (WGS) entry which is preliminary data.</text>
</comment>
<keyword evidence="7" id="KW-1185">Reference proteome</keyword>
<dbReference type="PANTHER" id="PTHR36307">
    <property type="entry name" value="FLAGELLA BASAL BODY P-RING FORMATION PROTEIN FLGA"/>
    <property type="match status" value="1"/>
</dbReference>
<dbReference type="CDD" id="cd11614">
    <property type="entry name" value="SAF_CpaB_FlgA_like"/>
    <property type="match status" value="1"/>
</dbReference>
<dbReference type="InterPro" id="IPR013974">
    <property type="entry name" value="SAF"/>
</dbReference>
<organism evidence="6 7">
    <name type="scientific">Thalassobaculum fulvum</name>
    <dbReference type="NCBI Taxonomy" id="1633335"/>
    <lineage>
        <taxon>Bacteria</taxon>
        <taxon>Pseudomonadati</taxon>
        <taxon>Pseudomonadota</taxon>
        <taxon>Alphaproteobacteria</taxon>
        <taxon>Rhodospirillales</taxon>
        <taxon>Thalassobaculaceae</taxon>
        <taxon>Thalassobaculum</taxon>
    </lineage>
</organism>
<dbReference type="GO" id="GO:0042597">
    <property type="term" value="C:periplasmic space"/>
    <property type="evidence" value="ECO:0007669"/>
    <property type="project" value="UniProtKB-SubCell"/>
</dbReference>
<gene>
    <name evidence="6" type="ORF">GCM10017083_47660</name>
</gene>
<dbReference type="Gene3D" id="2.30.30.760">
    <property type="match status" value="1"/>
</dbReference>
<sequence length="322" mass="34638">MNRTVRMIAAAALGLGCLLGAGAAPAATDALPLILKQRTLVGGDGIRLSDVFANVPAENDGRIADSPAPGDRLVFSARQLFHYAKSFGLSWRPNDMREYAEVTRDSMPIPVEMVREALATALERENIGDDFDVEIYNRDVPLFVATGDRPTVIVRTLVFDPRSRRFDASVALAGAEAKSVVVNGRVAAMVSVPVLRNHAMPGDVITENDVRWSRVEARRAGPNTVSQLADLVGRTPRRPITAGQTVRLSDLRPNYVIGKGDLVTVVLKAGTMTLTARAEALEKGAVGDVIRVRNNHSRKVLETRVIAADTVTVTAAQIASIN</sequence>
<evidence type="ECO:0000313" key="6">
    <source>
        <dbReference type="EMBL" id="GHD60949.1"/>
    </source>
</evidence>
<keyword evidence="2 4" id="KW-0732">Signal</keyword>
<feature type="chain" id="PRO_5036826025" description="SAF domain-containing protein" evidence="4">
    <location>
        <begin position="27"/>
        <end position="322"/>
    </location>
</feature>
<evidence type="ECO:0000259" key="5">
    <source>
        <dbReference type="SMART" id="SM00858"/>
    </source>
</evidence>
<protein>
    <recommendedName>
        <fullName evidence="5">SAF domain-containing protein</fullName>
    </recommendedName>
</protein>
<dbReference type="AlphaFoldDB" id="A0A918XW83"/>
<dbReference type="Proteomes" id="UP000630353">
    <property type="component" value="Unassembled WGS sequence"/>
</dbReference>
<reference evidence="6" key="2">
    <citation type="submission" date="2020-09" db="EMBL/GenBank/DDBJ databases">
        <authorList>
            <person name="Sun Q."/>
            <person name="Kim S."/>
        </authorList>
    </citation>
    <scope>NUCLEOTIDE SEQUENCE</scope>
    <source>
        <strain evidence="6">KCTC 42651</strain>
    </source>
</reference>
<dbReference type="PANTHER" id="PTHR36307:SF1">
    <property type="entry name" value="FLAGELLA BASAL BODY P-RING FORMATION PROTEIN FLGA"/>
    <property type="match status" value="1"/>
</dbReference>
<proteinExistence type="predicted"/>
<dbReference type="InterPro" id="IPR017585">
    <property type="entry name" value="SAF_FlgA"/>
</dbReference>
<dbReference type="SMART" id="SM00858">
    <property type="entry name" value="SAF"/>
    <property type="match status" value="1"/>
</dbReference>
<dbReference type="NCBIfam" id="TIGR03170">
    <property type="entry name" value="flgA_cterm"/>
    <property type="match status" value="1"/>
</dbReference>
<dbReference type="Pfam" id="PF13144">
    <property type="entry name" value="ChapFlgA"/>
    <property type="match status" value="1"/>
</dbReference>
<reference evidence="6" key="1">
    <citation type="journal article" date="2014" name="Int. J. Syst. Evol. Microbiol.">
        <title>Complete genome sequence of Corynebacterium casei LMG S-19264T (=DSM 44701T), isolated from a smear-ripened cheese.</title>
        <authorList>
            <consortium name="US DOE Joint Genome Institute (JGI-PGF)"/>
            <person name="Walter F."/>
            <person name="Albersmeier A."/>
            <person name="Kalinowski J."/>
            <person name="Ruckert C."/>
        </authorList>
    </citation>
    <scope>NUCLEOTIDE SEQUENCE</scope>
    <source>
        <strain evidence="6">KCTC 42651</strain>
    </source>
</reference>
<dbReference type="GO" id="GO:0044780">
    <property type="term" value="P:bacterial-type flagellum assembly"/>
    <property type="evidence" value="ECO:0007669"/>
    <property type="project" value="InterPro"/>
</dbReference>
<dbReference type="PROSITE" id="PS51257">
    <property type="entry name" value="PROKAR_LIPOPROTEIN"/>
    <property type="match status" value="1"/>
</dbReference>
<accession>A0A918XW83</accession>
<comment type="subcellular location">
    <subcellularLocation>
        <location evidence="1">Periplasm</location>
    </subcellularLocation>
</comment>
<feature type="domain" description="SAF" evidence="5">
    <location>
        <begin position="190"/>
        <end position="252"/>
    </location>
</feature>
<name>A0A918XW83_9PROT</name>
<evidence type="ECO:0000256" key="3">
    <source>
        <dbReference type="ARBA" id="ARBA00022764"/>
    </source>
</evidence>
<dbReference type="EMBL" id="BMZS01000012">
    <property type="protein sequence ID" value="GHD60949.1"/>
    <property type="molecule type" value="Genomic_DNA"/>
</dbReference>
<feature type="signal peptide" evidence="4">
    <location>
        <begin position="1"/>
        <end position="26"/>
    </location>
</feature>
<evidence type="ECO:0000256" key="1">
    <source>
        <dbReference type="ARBA" id="ARBA00004418"/>
    </source>
</evidence>
<evidence type="ECO:0000256" key="4">
    <source>
        <dbReference type="SAM" id="SignalP"/>
    </source>
</evidence>
<evidence type="ECO:0000313" key="7">
    <source>
        <dbReference type="Proteomes" id="UP000630353"/>
    </source>
</evidence>
<dbReference type="InterPro" id="IPR039246">
    <property type="entry name" value="Flagellar_FlgA"/>
</dbReference>
<evidence type="ECO:0000256" key="2">
    <source>
        <dbReference type="ARBA" id="ARBA00022729"/>
    </source>
</evidence>